<evidence type="ECO:0000313" key="4">
    <source>
        <dbReference type="EMBL" id="SFL57606.1"/>
    </source>
</evidence>
<dbReference type="CDD" id="cd02696">
    <property type="entry name" value="MurNAc-LAA"/>
    <property type="match status" value="1"/>
</dbReference>
<dbReference type="SUPFAM" id="SSF53187">
    <property type="entry name" value="Zn-dependent exopeptidases"/>
    <property type="match status" value="1"/>
</dbReference>
<dbReference type="EMBL" id="FOTS01000009">
    <property type="protein sequence ID" value="SFL57606.1"/>
    <property type="molecule type" value="Genomic_DNA"/>
</dbReference>
<dbReference type="SMART" id="SM00646">
    <property type="entry name" value="Ami_3"/>
    <property type="match status" value="1"/>
</dbReference>
<dbReference type="PANTHER" id="PTHR30404">
    <property type="entry name" value="N-ACETYLMURAMOYL-L-ALANINE AMIDASE"/>
    <property type="match status" value="1"/>
</dbReference>
<reference evidence="5" key="1">
    <citation type="submission" date="2016-10" db="EMBL/GenBank/DDBJ databases">
        <authorList>
            <person name="Varghese N."/>
            <person name="Submissions S."/>
        </authorList>
    </citation>
    <scope>NUCLEOTIDE SEQUENCE [LARGE SCALE GENOMIC DNA]</scope>
    <source>
        <strain evidence="5">DSM 13327</strain>
    </source>
</reference>
<evidence type="ECO:0000259" key="3">
    <source>
        <dbReference type="SMART" id="SM00646"/>
    </source>
</evidence>
<dbReference type="Proteomes" id="UP000199520">
    <property type="component" value="Unassembled WGS sequence"/>
</dbReference>
<dbReference type="PANTHER" id="PTHR30404:SF0">
    <property type="entry name" value="N-ACETYLMURAMOYL-L-ALANINE AMIDASE AMIC"/>
    <property type="match status" value="1"/>
</dbReference>
<dbReference type="Pfam" id="PF01520">
    <property type="entry name" value="Amidase_3"/>
    <property type="match status" value="1"/>
</dbReference>
<feature type="signal peptide" evidence="2">
    <location>
        <begin position="1"/>
        <end position="25"/>
    </location>
</feature>
<name>A0A1I4IUZ9_9FIRM</name>
<dbReference type="AlphaFoldDB" id="A0A1I4IUZ9"/>
<keyword evidence="2" id="KW-0732">Signal</keyword>
<dbReference type="Gene3D" id="3.40.630.40">
    <property type="entry name" value="Zn-dependent exopeptidases"/>
    <property type="match status" value="1"/>
</dbReference>
<dbReference type="OrthoDB" id="9772024at2"/>
<dbReference type="STRING" id="1123291.SAMN04490355_100999"/>
<dbReference type="GO" id="GO:0009253">
    <property type="term" value="P:peptidoglycan catabolic process"/>
    <property type="evidence" value="ECO:0007669"/>
    <property type="project" value="InterPro"/>
</dbReference>
<feature type="chain" id="PRO_5011532848" evidence="2">
    <location>
        <begin position="26"/>
        <end position="235"/>
    </location>
</feature>
<dbReference type="GO" id="GO:0030288">
    <property type="term" value="C:outer membrane-bounded periplasmic space"/>
    <property type="evidence" value="ECO:0007669"/>
    <property type="project" value="TreeGrafter"/>
</dbReference>
<feature type="domain" description="MurNAc-LAA" evidence="3">
    <location>
        <begin position="123"/>
        <end position="230"/>
    </location>
</feature>
<accession>A0A1I4IUZ9</accession>
<evidence type="ECO:0000256" key="1">
    <source>
        <dbReference type="ARBA" id="ARBA00022801"/>
    </source>
</evidence>
<protein>
    <submittedName>
        <fullName evidence="4">N-acetylmuramoyl-L-alanine amidase</fullName>
    </submittedName>
</protein>
<sequence>MKRQLRLPITFIALLVLGMTSISTAANATAYDFQSQNINTIQEYQSKKILKNKVIVVDPGHGGSDAGAIGPNNVAEKNVTLAIARDLRELLSAGGATVIMTRTSDRDVAINGSSDIDELQARVDIANHANADLFVSIHTDAFAEHGTGTTTYFCPGSNDDLARFVQDNMVSQLNLYDRGSQPSDFYVLKNTNMPAILTEAAFISNPKEEKLLINREFNKKVALGIYNGIKQYFKQ</sequence>
<proteinExistence type="predicted"/>
<organism evidence="4 5">
    <name type="scientific">Pelosinus propionicus DSM 13327</name>
    <dbReference type="NCBI Taxonomy" id="1123291"/>
    <lineage>
        <taxon>Bacteria</taxon>
        <taxon>Bacillati</taxon>
        <taxon>Bacillota</taxon>
        <taxon>Negativicutes</taxon>
        <taxon>Selenomonadales</taxon>
        <taxon>Sporomusaceae</taxon>
        <taxon>Pelosinus</taxon>
    </lineage>
</organism>
<dbReference type="InterPro" id="IPR002508">
    <property type="entry name" value="MurNAc-LAA_cat"/>
</dbReference>
<keyword evidence="5" id="KW-1185">Reference proteome</keyword>
<dbReference type="GO" id="GO:0008745">
    <property type="term" value="F:N-acetylmuramoyl-L-alanine amidase activity"/>
    <property type="evidence" value="ECO:0007669"/>
    <property type="project" value="InterPro"/>
</dbReference>
<dbReference type="RefSeq" id="WP_090934243.1">
    <property type="nucleotide sequence ID" value="NZ_FOTS01000009.1"/>
</dbReference>
<keyword evidence="1" id="KW-0378">Hydrolase</keyword>
<dbReference type="InterPro" id="IPR050695">
    <property type="entry name" value="N-acetylmuramoyl_amidase_3"/>
</dbReference>
<evidence type="ECO:0000256" key="2">
    <source>
        <dbReference type="SAM" id="SignalP"/>
    </source>
</evidence>
<gene>
    <name evidence="4" type="ORF">SAMN04490355_100999</name>
</gene>
<evidence type="ECO:0000313" key="5">
    <source>
        <dbReference type="Proteomes" id="UP000199520"/>
    </source>
</evidence>